<dbReference type="Pfam" id="PF13707">
    <property type="entry name" value="RloB"/>
    <property type="match status" value="1"/>
</dbReference>
<name>A0A9D9IA52_9SPIO</name>
<reference evidence="1" key="2">
    <citation type="journal article" date="2021" name="PeerJ">
        <title>Extensive microbial diversity within the chicken gut microbiome revealed by metagenomics and culture.</title>
        <authorList>
            <person name="Gilroy R."/>
            <person name="Ravi A."/>
            <person name="Getino M."/>
            <person name="Pursley I."/>
            <person name="Horton D.L."/>
            <person name="Alikhan N.F."/>
            <person name="Baker D."/>
            <person name="Gharbi K."/>
            <person name="Hall N."/>
            <person name="Watson M."/>
            <person name="Adriaenssens E.M."/>
            <person name="Foster-Nyarko E."/>
            <person name="Jarju S."/>
            <person name="Secka A."/>
            <person name="Antonio M."/>
            <person name="Oren A."/>
            <person name="Chaudhuri R.R."/>
            <person name="La Ragione R."/>
            <person name="Hildebrand F."/>
            <person name="Pallen M.J."/>
        </authorList>
    </citation>
    <scope>NUCLEOTIDE SEQUENCE</scope>
    <source>
        <strain evidence="1">14700</strain>
    </source>
</reference>
<accession>A0A9D9IA52</accession>
<gene>
    <name evidence="1" type="ORF">IAA72_02145</name>
</gene>
<dbReference type="Proteomes" id="UP000810292">
    <property type="component" value="Unassembled WGS sequence"/>
</dbReference>
<reference evidence="1" key="1">
    <citation type="submission" date="2020-10" db="EMBL/GenBank/DDBJ databases">
        <authorList>
            <person name="Gilroy R."/>
        </authorList>
    </citation>
    <scope>NUCLEOTIDE SEQUENCE</scope>
    <source>
        <strain evidence="1">14700</strain>
    </source>
</reference>
<comment type="caution">
    <text evidence="1">The sequence shown here is derived from an EMBL/GenBank/DDBJ whole genome shotgun (WGS) entry which is preliminary data.</text>
</comment>
<evidence type="ECO:0000313" key="2">
    <source>
        <dbReference type="Proteomes" id="UP000810292"/>
    </source>
</evidence>
<organism evidence="1 2">
    <name type="scientific">Candidatus Ornithospirochaeta stercoravium</name>
    <dbReference type="NCBI Taxonomy" id="2840897"/>
    <lineage>
        <taxon>Bacteria</taxon>
        <taxon>Pseudomonadati</taxon>
        <taxon>Spirochaetota</taxon>
        <taxon>Spirochaetia</taxon>
        <taxon>Spirochaetales</taxon>
        <taxon>Spirochaetaceae</taxon>
        <taxon>Spirochaetaceae incertae sedis</taxon>
        <taxon>Candidatus Ornithospirochaeta</taxon>
    </lineage>
</organism>
<protein>
    <submittedName>
        <fullName evidence="1">RloB domain-containing protein</fullName>
    </submittedName>
</protein>
<proteinExistence type="predicted"/>
<dbReference type="InterPro" id="IPR025591">
    <property type="entry name" value="RloB"/>
</dbReference>
<evidence type="ECO:0000313" key="1">
    <source>
        <dbReference type="EMBL" id="MBO8468570.1"/>
    </source>
</evidence>
<dbReference type="EMBL" id="JADIMF010000033">
    <property type="protein sequence ID" value="MBO8468570.1"/>
    <property type="molecule type" value="Genomic_DNA"/>
</dbReference>
<dbReference type="AlphaFoldDB" id="A0A9D9IA52"/>
<sequence length="227" mass="26643">MSNKPEKKGDVRQRLRKADAKMKKRKKAVIGTLPPFMYIVTEGTVTEVTYIEGFAKNINMRYGAFSTRDRIVVKGFGKSCLTLLEEAERTVGKVCPKAEVVWLVYDKDDFPKDAFDNTQFSAESRRDTRKYRVAWSNESIELWFLLHFQEMKSEVSRKQYIKLLEAYCDYRKNDPELFEKLYPRTEEAINRADKLFHSYEKNTAPSAMCPATRMHELVKDLMGYMRK</sequence>